<evidence type="ECO:0000256" key="1">
    <source>
        <dbReference type="SAM" id="MobiDB-lite"/>
    </source>
</evidence>
<gene>
    <name evidence="2" type="ORF">RDB_LOCUS8652</name>
</gene>
<name>A0A8H3HUT2_9AGAM</name>
<dbReference type="EMBL" id="CAJNJQ010000187">
    <property type="protein sequence ID" value="CAE7062083.1"/>
    <property type="molecule type" value="Genomic_DNA"/>
</dbReference>
<evidence type="ECO:0000313" key="2">
    <source>
        <dbReference type="EMBL" id="CAE7062083.1"/>
    </source>
</evidence>
<sequence length="448" mass="50488">MSLSESNEAHPLWGRTIADYPKNCNIQTFSEYLDTPLDGMRRLFDRKIALETIKDICILGQSGTEKSEHAINASRITIPCLKAVLGLLRFPSEYQNFALPPLVEGCIELISSVKPSPFYYEYGYLSFHLMVVALTAYLLSYGQCLDPGRDDTTAPSNILQDFWEDCATLISPEIIPKEWEGTKLIRVPESPPSQLWTNPDSNSWKPRLNTLLNILHNDWKYFLPAMKRTRLLPLSGMMFLLRSLVPGTWKEPDGRDSSTRPHELYASTLCICRLVDSPFPREHELLTGLSNRVPPSYITAPEYKDSIELQGSRSVMRAYVNFLERSQTCASAIGRFAEEVLGANWRAELSKFQLQGVCGNPRCPIGFGARYTCHDLDVLFCGSRCIANGMGHESEPGIRHEPALRRQAKHALGIIKQMLSPVMPLQDLSGQRSQDPVDVRRTRGGSHR</sequence>
<comment type="caution">
    <text evidence="2">The sequence shown here is derived from an EMBL/GenBank/DDBJ whole genome shotgun (WGS) entry which is preliminary data.</text>
</comment>
<feature type="region of interest" description="Disordered" evidence="1">
    <location>
        <begin position="426"/>
        <end position="448"/>
    </location>
</feature>
<proteinExistence type="predicted"/>
<evidence type="ECO:0000313" key="3">
    <source>
        <dbReference type="Proteomes" id="UP000663827"/>
    </source>
</evidence>
<accession>A0A8H3HUT2</accession>
<organism evidence="2 3">
    <name type="scientific">Rhizoctonia solani</name>
    <dbReference type="NCBI Taxonomy" id="456999"/>
    <lineage>
        <taxon>Eukaryota</taxon>
        <taxon>Fungi</taxon>
        <taxon>Dikarya</taxon>
        <taxon>Basidiomycota</taxon>
        <taxon>Agaricomycotina</taxon>
        <taxon>Agaricomycetes</taxon>
        <taxon>Cantharellales</taxon>
        <taxon>Ceratobasidiaceae</taxon>
        <taxon>Rhizoctonia</taxon>
    </lineage>
</organism>
<dbReference type="AlphaFoldDB" id="A0A8H3HUT2"/>
<reference evidence="2" key="1">
    <citation type="submission" date="2021-01" db="EMBL/GenBank/DDBJ databases">
        <authorList>
            <person name="Kaushik A."/>
        </authorList>
    </citation>
    <scope>NUCLEOTIDE SEQUENCE</scope>
    <source>
        <strain evidence="2">AG5</strain>
    </source>
</reference>
<protein>
    <submittedName>
        <fullName evidence="2">Uncharacterized protein</fullName>
    </submittedName>
</protein>
<dbReference type="Proteomes" id="UP000663827">
    <property type="component" value="Unassembled WGS sequence"/>
</dbReference>